<dbReference type="STRING" id="349161.Dred_0969"/>
<protein>
    <recommendedName>
        <fullName evidence="4">Allergen V5/Tpx-1 family protein</fullName>
    </recommendedName>
</protein>
<dbReference type="Proteomes" id="UP000001556">
    <property type="component" value="Chromosome"/>
</dbReference>
<keyword evidence="3" id="KW-1185">Reference proteome</keyword>
<proteinExistence type="predicted"/>
<name>A4J351_DESRM</name>
<evidence type="ECO:0000313" key="3">
    <source>
        <dbReference type="Proteomes" id="UP000001556"/>
    </source>
</evidence>
<accession>A4J351</accession>
<evidence type="ECO:0000313" key="2">
    <source>
        <dbReference type="EMBL" id="ABO49504.1"/>
    </source>
</evidence>
<reference evidence="2 3" key="1">
    <citation type="submission" date="2007-03" db="EMBL/GenBank/DDBJ databases">
        <title>Complete sequence of Desulfotomaculum reducens MI-1.</title>
        <authorList>
            <consortium name="US DOE Joint Genome Institute"/>
            <person name="Copeland A."/>
            <person name="Lucas S."/>
            <person name="Lapidus A."/>
            <person name="Barry K."/>
            <person name="Detter J.C."/>
            <person name="Glavina del Rio T."/>
            <person name="Hammon N."/>
            <person name="Israni S."/>
            <person name="Dalin E."/>
            <person name="Tice H."/>
            <person name="Pitluck S."/>
            <person name="Sims D."/>
            <person name="Brettin T."/>
            <person name="Bruce D."/>
            <person name="Han C."/>
            <person name="Tapia R."/>
            <person name="Schmutz J."/>
            <person name="Larimer F."/>
            <person name="Land M."/>
            <person name="Hauser L."/>
            <person name="Kyrpides N."/>
            <person name="Kim E."/>
            <person name="Tebo B.M."/>
            <person name="Richardson P."/>
        </authorList>
    </citation>
    <scope>NUCLEOTIDE SEQUENCE [LARGE SCALE GENOMIC DNA]</scope>
    <source>
        <strain evidence="2 3">MI-1</strain>
    </source>
</reference>
<evidence type="ECO:0000256" key="1">
    <source>
        <dbReference type="SAM" id="SignalP"/>
    </source>
</evidence>
<feature type="signal peptide" evidence="1">
    <location>
        <begin position="1"/>
        <end position="24"/>
    </location>
</feature>
<sequence length="381" mass="41760">MKKYALVLLIAIACLLNNINIASADIITSTVSLKRTGVSAGDTAVSSYSRGMVAYIEHAQAAYFLYILNHKPYAIDNHPLHFSVADNNYINGTMTLEVRRNDINGPLEYVETKSFAGDKYYEYLYFDIPVLNPFLVSGERLYYVINNQTNCRLRYYFYPTNDWKVLIQLYDQINADILREALAAKNNAEKARQFAEWANNNADLARQYAGWANGNAETAKNNILWGTDNGGKSLGATFDRAWEGANNSYYNGTYGGSSESVANVAGYIRNTQLPGLETKMNNLQVAVTNIQNSDTIPPTFDVQTVSGARATSASSIQAIVTVTDNRPGPYTYSISGGSYSTLPSDGRISLPVSSSGNNSITVSVKDVAGNIGTKTIVIRKL</sequence>
<gene>
    <name evidence="2" type="ordered locus">Dred_0969</name>
</gene>
<feature type="chain" id="PRO_5002669874" description="Allergen V5/Tpx-1 family protein" evidence="1">
    <location>
        <begin position="25"/>
        <end position="381"/>
    </location>
</feature>
<dbReference type="KEGG" id="drm:Dred_0969"/>
<organism evidence="2 3">
    <name type="scientific">Desulforamulus reducens (strain ATCC BAA-1160 / DSM 100696 / MI-1)</name>
    <name type="common">Desulfotomaculum reducens</name>
    <dbReference type="NCBI Taxonomy" id="349161"/>
    <lineage>
        <taxon>Bacteria</taxon>
        <taxon>Bacillati</taxon>
        <taxon>Bacillota</taxon>
        <taxon>Clostridia</taxon>
        <taxon>Eubacteriales</taxon>
        <taxon>Peptococcaceae</taxon>
        <taxon>Desulforamulus</taxon>
    </lineage>
</organism>
<keyword evidence="1" id="KW-0732">Signal</keyword>
<evidence type="ECO:0008006" key="4">
    <source>
        <dbReference type="Google" id="ProtNLM"/>
    </source>
</evidence>
<dbReference type="HOGENOM" id="CLU_051994_0_0_9"/>
<dbReference type="AlphaFoldDB" id="A4J351"/>
<dbReference type="EMBL" id="CP000612">
    <property type="protein sequence ID" value="ABO49504.1"/>
    <property type="molecule type" value="Genomic_DNA"/>
</dbReference>